<dbReference type="EMBL" id="AJWZ01004962">
    <property type="protein sequence ID" value="EKC63915.1"/>
    <property type="molecule type" value="Genomic_DNA"/>
</dbReference>
<gene>
    <name evidence="2" type="ORF">LEA_09389</name>
    <name evidence="1" type="ORF">OBE_07214</name>
</gene>
<evidence type="ECO:0000313" key="1">
    <source>
        <dbReference type="EMBL" id="EKC63915.1"/>
    </source>
</evidence>
<dbReference type="EMBL" id="AJWY01006286">
    <property type="protein sequence ID" value="EKC67275.1"/>
    <property type="molecule type" value="Genomic_DNA"/>
</dbReference>
<accession>K1TBP1</accession>
<reference evidence="1" key="1">
    <citation type="journal article" date="2013" name="Environ. Microbiol.">
        <title>Microbiota from the distal guts of lean and obese adolescents exhibit partial functional redundancy besides clear differences in community structure.</title>
        <authorList>
            <person name="Ferrer M."/>
            <person name="Ruiz A."/>
            <person name="Lanza F."/>
            <person name="Haange S.B."/>
            <person name="Oberbach A."/>
            <person name="Till H."/>
            <person name="Bargiela R."/>
            <person name="Campoy C."/>
            <person name="Segura M.T."/>
            <person name="Richter M."/>
            <person name="von Bergen M."/>
            <person name="Seifert J."/>
            <person name="Suarez A."/>
        </authorList>
    </citation>
    <scope>NUCLEOTIDE SEQUENCE</scope>
</reference>
<name>K1TBP1_9ZZZZ</name>
<dbReference type="SUPFAM" id="SSF64182">
    <property type="entry name" value="DHH phosphoesterases"/>
    <property type="match status" value="1"/>
</dbReference>
<dbReference type="InterPro" id="IPR038763">
    <property type="entry name" value="DHH_sf"/>
</dbReference>
<evidence type="ECO:0000313" key="2">
    <source>
        <dbReference type="EMBL" id="EKC67275.1"/>
    </source>
</evidence>
<proteinExistence type="predicted"/>
<dbReference type="AlphaFoldDB" id="K1TBP1"/>
<comment type="caution">
    <text evidence="1">The sequence shown here is derived from an EMBL/GenBank/DDBJ whole genome shotgun (WGS) entry which is preliminary data.</text>
</comment>
<protein>
    <submittedName>
        <fullName evidence="1">Uncharacterized protein</fullName>
    </submittedName>
</protein>
<sequence length="198" mass="22358">MKVKNTAIVYHKSDLDGVVSAAIATMYENGKDRDVIYIPYSYEDDVKKVTSKVSDLDVVYVLDVSFGADSKTVFKKWLDEGKSLMWIDHHKGIIEDSKTWGFTVPGLRRVGVGACALASDLLMGKVPAIVRCLSDYDVWNKESGLGWDTVVAIQYALRSKIRLNVLIALSYLYDHFKENIKDNEIDLIFMILLKKDVL</sequence>
<organism evidence="1">
    <name type="scientific">human gut metagenome</name>
    <dbReference type="NCBI Taxonomy" id="408170"/>
    <lineage>
        <taxon>unclassified sequences</taxon>
        <taxon>metagenomes</taxon>
        <taxon>organismal metagenomes</taxon>
    </lineage>
</organism>